<feature type="signal peptide" evidence="1">
    <location>
        <begin position="1"/>
        <end position="19"/>
    </location>
</feature>
<comment type="caution">
    <text evidence="2">The sequence shown here is derived from an EMBL/GenBank/DDBJ whole genome shotgun (WGS) entry which is preliminary data.</text>
</comment>
<keyword evidence="1" id="KW-0732">Signal</keyword>
<dbReference type="EMBL" id="JACLCP010000007">
    <property type="protein sequence ID" value="MBC2846756.1"/>
    <property type="molecule type" value="Genomic_DNA"/>
</dbReference>
<protein>
    <recommendedName>
        <fullName evidence="4">Lipocalin-like domain-containing protein</fullName>
    </recommendedName>
</protein>
<evidence type="ECO:0000256" key="1">
    <source>
        <dbReference type="SAM" id="SignalP"/>
    </source>
</evidence>
<dbReference type="Proteomes" id="UP000533900">
    <property type="component" value="Unassembled WGS sequence"/>
</dbReference>
<evidence type="ECO:0000313" key="3">
    <source>
        <dbReference type="Proteomes" id="UP000533900"/>
    </source>
</evidence>
<organism evidence="2 3">
    <name type="scientific">Winogradskyella flava</name>
    <dbReference type="NCBI Taxonomy" id="1884876"/>
    <lineage>
        <taxon>Bacteria</taxon>
        <taxon>Pseudomonadati</taxon>
        <taxon>Bacteroidota</taxon>
        <taxon>Flavobacteriia</taxon>
        <taxon>Flavobacteriales</taxon>
        <taxon>Flavobacteriaceae</taxon>
        <taxon>Winogradskyella</taxon>
    </lineage>
</organism>
<sequence length="162" mass="18839">MKTLFTTLSILLMAFTTNAQNTIQLSDFESIDNTSWKGTLTYTDYQSGDLETIDVSMQFKIERDKIITNIQYPYEPNKNYKGSVKIKKNGTYFGNEKVESFTEDNGEKVLVTSYRGKDNGRKANMYMTHTLTDTTYTVSKEVVYMDTKERLVRNTYNYKKIK</sequence>
<dbReference type="RefSeq" id="WP_185790466.1">
    <property type="nucleotide sequence ID" value="NZ_CANMIT010000003.1"/>
</dbReference>
<evidence type="ECO:0008006" key="4">
    <source>
        <dbReference type="Google" id="ProtNLM"/>
    </source>
</evidence>
<gene>
    <name evidence="2" type="ORF">H7F21_16735</name>
</gene>
<feature type="chain" id="PRO_5032289905" description="Lipocalin-like domain-containing protein" evidence="1">
    <location>
        <begin position="20"/>
        <end position="162"/>
    </location>
</feature>
<proteinExistence type="predicted"/>
<keyword evidence="3" id="KW-1185">Reference proteome</keyword>
<name>A0A842IYH3_9FLAO</name>
<reference evidence="2" key="1">
    <citation type="submission" date="2020-08" db="EMBL/GenBank/DDBJ databases">
        <title>Winogradskyella ouciana sp. nov., isolated from the hadal seawater of the Mariana Trench.</title>
        <authorList>
            <person name="He X."/>
        </authorList>
    </citation>
    <scope>NUCLEOTIDE SEQUENCE [LARGE SCALE GENOMIC DNA]</scope>
    <source>
        <strain evidence="2">KCTC 52348</strain>
    </source>
</reference>
<accession>A0A842IYH3</accession>
<dbReference type="AlphaFoldDB" id="A0A842IYH3"/>
<evidence type="ECO:0000313" key="2">
    <source>
        <dbReference type="EMBL" id="MBC2846756.1"/>
    </source>
</evidence>